<evidence type="ECO:0000313" key="2">
    <source>
        <dbReference type="Proteomes" id="UP000242444"/>
    </source>
</evidence>
<dbReference type="InterPro" id="IPR031009">
    <property type="entry name" value="Tcm_partner"/>
</dbReference>
<dbReference type="OrthoDB" id="5070486at2"/>
<dbReference type="InParanoid" id="A0A263CWY2"/>
<dbReference type="EMBL" id="NKYE01000018">
    <property type="protein sequence ID" value="OZM70660.1"/>
    <property type="molecule type" value="Genomic_DNA"/>
</dbReference>
<reference evidence="1 2" key="1">
    <citation type="submission" date="2017-07" db="EMBL/GenBank/DDBJ databases">
        <title>Amycolatopsis antarcticus sp. nov., isolated from the surface of an Antarcticus brown macroalga.</title>
        <authorList>
            <person name="Wang J."/>
            <person name="Leiva S."/>
            <person name="Huang J."/>
            <person name="Huang Y."/>
        </authorList>
    </citation>
    <scope>NUCLEOTIDE SEQUENCE [LARGE SCALE GENOMIC DNA]</scope>
    <source>
        <strain evidence="1 2">AU-G6</strain>
    </source>
</reference>
<accession>A0A263CWY2</accession>
<dbReference type="NCBIfam" id="TIGR04474">
    <property type="entry name" value="tcm_partner"/>
    <property type="match status" value="1"/>
</dbReference>
<organism evidence="1 2">
    <name type="scientific">Amycolatopsis antarctica</name>
    <dbReference type="NCBI Taxonomy" id="1854586"/>
    <lineage>
        <taxon>Bacteria</taxon>
        <taxon>Bacillati</taxon>
        <taxon>Actinomycetota</taxon>
        <taxon>Actinomycetes</taxon>
        <taxon>Pseudonocardiales</taxon>
        <taxon>Pseudonocardiaceae</taxon>
        <taxon>Amycolatopsis</taxon>
    </lineage>
</organism>
<name>A0A263CWY2_9PSEU</name>
<comment type="caution">
    <text evidence="1">The sequence shown here is derived from an EMBL/GenBank/DDBJ whole genome shotgun (WGS) entry which is preliminary data.</text>
</comment>
<protein>
    <recommendedName>
        <fullName evidence="3">Three-Cys-motif partner protein TcmP</fullName>
    </recommendedName>
</protein>
<keyword evidence="2" id="KW-1185">Reference proteome</keyword>
<dbReference type="AlphaFoldDB" id="A0A263CWY2"/>
<evidence type="ECO:0000313" key="1">
    <source>
        <dbReference type="EMBL" id="OZM70660.1"/>
    </source>
</evidence>
<gene>
    <name evidence="1" type="ORF">CFN78_23510</name>
</gene>
<dbReference type="RefSeq" id="WP_094865069.1">
    <property type="nucleotide sequence ID" value="NZ_NKYE01000018.1"/>
</dbReference>
<sequence>MTPDDEPTDQGLTKAELEDYALSGEAGGEEGMGSDDPFFVSKQASAVFKHKLLKTYFPKFVGKAGSTEADRRLAYVDTHAGRGAYDDGTAGSPLLVAQDVSEMQKLRRIDCFFVEARKSNHDHLRQLLTDNMPAGAHWITRRGRASDHLQEALAFAGNSPLFMFVDPYGLGPTFEEVASVLNRPRQGYGRKTEVLLNFIAMAFSRAGGYLRRAARSPQQENTLFRLDAVLGGDWWREIYLSSDSTAPAIAQIARGYAQRLQLKTNCSTSLIPVRDRAHKQPLYWLVHFTHHPDGVWWIREAAARAAAEWRRYCSPPPNTVEDSLFSITDPFPAEEEARQSSWVDIIERRTRNLLTERGRIDLPQDAYVLFGPDTFGQAWDKHLRQALSRLYRDGILEPRPYAKDINTYRGHRLHAQQRTSVEVKASDL</sequence>
<dbReference type="Proteomes" id="UP000242444">
    <property type="component" value="Unassembled WGS sequence"/>
</dbReference>
<evidence type="ECO:0008006" key="3">
    <source>
        <dbReference type="Google" id="ProtNLM"/>
    </source>
</evidence>
<proteinExistence type="predicted"/>